<dbReference type="AlphaFoldDB" id="A0A9X2KIZ4"/>
<dbReference type="RefSeq" id="WP_254167421.1">
    <property type="nucleotide sequence ID" value="NZ_JANAFB010000030.1"/>
</dbReference>
<dbReference type="Proteomes" id="UP001139502">
    <property type="component" value="Unassembled WGS sequence"/>
</dbReference>
<sequence>MITGSPVLLQGTDRVVFDRGDAPPVTGTHHELLAGDDDYRRKVLG</sequence>
<name>A0A9X2KIZ4_9MICC</name>
<gene>
    <name evidence="1" type="ORF">NBM05_11350</name>
</gene>
<protein>
    <submittedName>
        <fullName evidence="1">Uncharacterized protein</fullName>
    </submittedName>
</protein>
<evidence type="ECO:0000313" key="1">
    <source>
        <dbReference type="EMBL" id="MCP3426580.1"/>
    </source>
</evidence>
<reference evidence="1" key="1">
    <citation type="submission" date="2022-06" db="EMBL/GenBank/DDBJ databases">
        <title>Rothia sp. isolated from sandalwood seedling.</title>
        <authorList>
            <person name="Tuikhar N."/>
            <person name="Kirdat K."/>
            <person name="Thorat V."/>
            <person name="Swetha P."/>
            <person name="Padma S."/>
            <person name="Sundararaj R."/>
            <person name="Yadav A."/>
        </authorList>
    </citation>
    <scope>NUCLEOTIDE SEQUENCE</scope>
    <source>
        <strain evidence="1">AR01</strain>
    </source>
</reference>
<comment type="caution">
    <text evidence="1">The sequence shown here is derived from an EMBL/GenBank/DDBJ whole genome shotgun (WGS) entry which is preliminary data.</text>
</comment>
<accession>A0A9X2KIZ4</accession>
<organism evidence="1 2">
    <name type="scientific">Rothia santali</name>
    <dbReference type="NCBI Taxonomy" id="2949643"/>
    <lineage>
        <taxon>Bacteria</taxon>
        <taxon>Bacillati</taxon>
        <taxon>Actinomycetota</taxon>
        <taxon>Actinomycetes</taxon>
        <taxon>Micrococcales</taxon>
        <taxon>Micrococcaceae</taxon>
        <taxon>Rothia</taxon>
    </lineage>
</organism>
<dbReference type="EMBL" id="JANAFB010000030">
    <property type="protein sequence ID" value="MCP3426580.1"/>
    <property type="molecule type" value="Genomic_DNA"/>
</dbReference>
<proteinExistence type="predicted"/>
<keyword evidence="2" id="KW-1185">Reference proteome</keyword>
<evidence type="ECO:0000313" key="2">
    <source>
        <dbReference type="Proteomes" id="UP001139502"/>
    </source>
</evidence>